<evidence type="ECO:0000313" key="8">
    <source>
        <dbReference type="Proteomes" id="UP000268535"/>
    </source>
</evidence>
<dbReference type="GO" id="GO:0004683">
    <property type="term" value="F:calcium/calmodulin-dependent protein kinase activity"/>
    <property type="evidence" value="ECO:0007669"/>
    <property type="project" value="TreeGrafter"/>
</dbReference>
<evidence type="ECO:0000256" key="3">
    <source>
        <dbReference type="PROSITE-ProRule" id="PRU10141"/>
    </source>
</evidence>
<dbReference type="AlphaFoldDB" id="A0A4P9X0D3"/>
<dbReference type="PANTHER" id="PTHR24346:SF77">
    <property type="entry name" value="SERINE THREONINE PROTEIN KINASE"/>
    <property type="match status" value="1"/>
</dbReference>
<gene>
    <name evidence="6" type="ORF">CAUPRSCDRAFT_840</name>
    <name evidence="7" type="ORF">CXG81DRAFT_701</name>
</gene>
<protein>
    <submittedName>
        <fullName evidence="6">Kinase-like protein</fullName>
    </submittedName>
</protein>
<keyword evidence="6" id="KW-0418">Kinase</keyword>
<evidence type="ECO:0000313" key="6">
    <source>
        <dbReference type="EMBL" id="RKO97429.1"/>
    </source>
</evidence>
<dbReference type="Proteomes" id="UP000268535">
    <property type="component" value="Unassembled WGS sequence"/>
</dbReference>
<sequence>MTSSPLGLARRTVSRQVIETSTIYAKTDLPSQLMSPHGEPEACQGKVNQYHILKNIGTGAFGRVSLCRSGTNSRYYACKIISKSRLRRKFRWSANGSQDHLKIVKREIAILKKLSLHPNINALVEVLDDAKEDLLYMIFELCEYGAVMQLRPGERVRPFSEALSRRYFIDILRGLEFLHFKGIIHRDIKPENLFLTVDGSVQIGDFGISHLHDSNESLLGATGNNATPAFSPPEYFACAEEEEAITPAFDLWSLGVTLFCFLHGHCPYENDNIMELHRQILTDEPQISESISPEAHDLMMGLMCKDLHTRLTLNQTKMHAWVTQGGTEPLWNAEENYLAESDNEPTEAEVEAAMSPALMFVTKIFN</sequence>
<dbReference type="EMBL" id="ML009273">
    <property type="protein sequence ID" value="RKO97429.1"/>
    <property type="molecule type" value="Genomic_DNA"/>
</dbReference>
<dbReference type="SUPFAM" id="SSF56112">
    <property type="entry name" value="Protein kinase-like (PK-like)"/>
    <property type="match status" value="1"/>
</dbReference>
<organism evidence="7 9">
    <name type="scientific">Caulochytrium protostelioides</name>
    <dbReference type="NCBI Taxonomy" id="1555241"/>
    <lineage>
        <taxon>Eukaryota</taxon>
        <taxon>Fungi</taxon>
        <taxon>Fungi incertae sedis</taxon>
        <taxon>Chytridiomycota</taxon>
        <taxon>Chytridiomycota incertae sedis</taxon>
        <taxon>Chytridiomycetes</taxon>
        <taxon>Caulochytriales</taxon>
        <taxon>Caulochytriaceae</taxon>
        <taxon>Caulochytrium</taxon>
    </lineage>
</organism>
<feature type="binding site" evidence="3">
    <location>
        <position position="79"/>
    </location>
    <ligand>
        <name>ATP</name>
        <dbReference type="ChEBI" id="CHEBI:30616"/>
    </ligand>
</feature>
<accession>A0A4P9X0D3</accession>
<evidence type="ECO:0000256" key="1">
    <source>
        <dbReference type="ARBA" id="ARBA00022741"/>
    </source>
</evidence>
<dbReference type="PROSITE" id="PS00108">
    <property type="entry name" value="PROTEIN_KINASE_ST"/>
    <property type="match status" value="1"/>
</dbReference>
<reference evidence="6" key="3">
    <citation type="submission" date="2018-08" db="EMBL/GenBank/DDBJ databases">
        <title>Leveraging single-cell genomics to expand the Fungal Tree of Life.</title>
        <authorList>
            <consortium name="DOE Joint Genome Institute"/>
            <person name="Ahrendt S.R."/>
            <person name="Quandt C.A."/>
            <person name="Ciobanu D."/>
            <person name="Clum A."/>
            <person name="Salamov A."/>
            <person name="Andreopoulos B."/>
            <person name="Cheng J.-F."/>
            <person name="Woyke T."/>
            <person name="Pelin A."/>
            <person name="Henrissat B."/>
            <person name="Reynolds N."/>
            <person name="Benny G.L."/>
            <person name="Smith M.E."/>
            <person name="James T.Y."/>
            <person name="Grigoriev I.V."/>
        </authorList>
    </citation>
    <scope>NUCLEOTIDE SEQUENCE</scope>
    <source>
        <strain evidence="6">ATCC 52028</strain>
    </source>
</reference>
<name>A0A4P9X0D3_9FUNG</name>
<dbReference type="CDD" id="cd14008">
    <property type="entry name" value="STKc_LKB1_CaMKK"/>
    <property type="match status" value="1"/>
</dbReference>
<keyword evidence="9" id="KW-1185">Reference proteome</keyword>
<dbReference type="EMBL" id="ML014299">
    <property type="protein sequence ID" value="RKO99294.1"/>
    <property type="molecule type" value="Genomic_DNA"/>
</dbReference>
<dbReference type="InterPro" id="IPR008271">
    <property type="entry name" value="Ser/Thr_kinase_AS"/>
</dbReference>
<reference evidence="7" key="2">
    <citation type="submission" date="2018-04" db="EMBL/GenBank/DDBJ databases">
        <title>Leveraging single-cell genomics to expand the Fungal Tree of Life.</title>
        <authorList>
            <consortium name="DOE Joint Genome Institute"/>
            <person name="Ahrendt S.R."/>
            <person name="Quandt C.A."/>
            <person name="Ciobanu D."/>
            <person name="Clum A."/>
            <person name="Salamov A."/>
            <person name="Andreopoulos B."/>
            <person name="Cheng J.-F."/>
            <person name="Woyke T."/>
            <person name="Pelin A."/>
            <person name="Henrissat B."/>
            <person name="Benny G.L."/>
            <person name="Smith M.E."/>
            <person name="James T.Y."/>
            <person name="Grigoriev I.V."/>
        </authorList>
    </citation>
    <scope>NUCLEOTIDE SEQUENCE</scope>
    <source>
        <strain evidence="7">ATCC 52028</strain>
    </source>
</reference>
<feature type="domain" description="Protein kinase" evidence="5">
    <location>
        <begin position="50"/>
        <end position="322"/>
    </location>
</feature>
<evidence type="ECO:0000313" key="7">
    <source>
        <dbReference type="EMBL" id="RKO99294.1"/>
    </source>
</evidence>
<dbReference type="GO" id="GO:0005524">
    <property type="term" value="F:ATP binding"/>
    <property type="evidence" value="ECO:0007669"/>
    <property type="project" value="UniProtKB-UniRule"/>
</dbReference>
<comment type="similarity">
    <text evidence="4">Belongs to the protein kinase superfamily.</text>
</comment>
<evidence type="ECO:0000259" key="5">
    <source>
        <dbReference type="PROSITE" id="PS50011"/>
    </source>
</evidence>
<dbReference type="InterPro" id="IPR000719">
    <property type="entry name" value="Prot_kinase_dom"/>
</dbReference>
<dbReference type="GO" id="GO:0005737">
    <property type="term" value="C:cytoplasm"/>
    <property type="evidence" value="ECO:0007669"/>
    <property type="project" value="TreeGrafter"/>
</dbReference>
<dbReference type="SMART" id="SM00220">
    <property type="entry name" value="S_TKc"/>
    <property type="match status" value="1"/>
</dbReference>
<keyword evidence="4" id="KW-0723">Serine/threonine-protein kinase</keyword>
<keyword evidence="6" id="KW-0808">Transferase</keyword>
<dbReference type="Gene3D" id="1.10.510.10">
    <property type="entry name" value="Transferase(Phosphotransferase) domain 1"/>
    <property type="match status" value="1"/>
</dbReference>
<dbReference type="PROSITE" id="PS00107">
    <property type="entry name" value="PROTEIN_KINASE_ATP"/>
    <property type="match status" value="1"/>
</dbReference>
<evidence type="ECO:0000313" key="9">
    <source>
        <dbReference type="Proteomes" id="UP000274922"/>
    </source>
</evidence>
<keyword evidence="2 3" id="KW-0067">ATP-binding</keyword>
<evidence type="ECO:0000256" key="4">
    <source>
        <dbReference type="RuleBase" id="RU000304"/>
    </source>
</evidence>
<proteinExistence type="inferred from homology"/>
<reference evidence="8 9" key="1">
    <citation type="journal article" date="2018" name="Nat. Microbiol.">
        <title>Leveraging single-cell genomics to expand the fungal tree of life.</title>
        <authorList>
            <person name="Ahrendt S.R."/>
            <person name="Quandt C.A."/>
            <person name="Ciobanu D."/>
            <person name="Clum A."/>
            <person name="Salamov A."/>
            <person name="Andreopoulos B."/>
            <person name="Cheng J.F."/>
            <person name="Woyke T."/>
            <person name="Pelin A."/>
            <person name="Henrissat B."/>
            <person name="Reynolds N.K."/>
            <person name="Benny G.L."/>
            <person name="Smith M.E."/>
            <person name="James T.Y."/>
            <person name="Grigoriev I.V."/>
        </authorList>
    </citation>
    <scope>NUCLEOTIDE SEQUENCE [LARGE SCALE GENOMIC DNA]</scope>
    <source>
        <strain evidence="8 9">ATCC 52028</strain>
    </source>
</reference>
<dbReference type="InterPro" id="IPR011009">
    <property type="entry name" value="Kinase-like_dom_sf"/>
</dbReference>
<evidence type="ECO:0000256" key="2">
    <source>
        <dbReference type="ARBA" id="ARBA00022840"/>
    </source>
</evidence>
<keyword evidence="1 3" id="KW-0547">Nucleotide-binding</keyword>
<dbReference type="Proteomes" id="UP000274922">
    <property type="component" value="Unassembled WGS sequence"/>
</dbReference>
<dbReference type="Pfam" id="PF00069">
    <property type="entry name" value="Pkinase"/>
    <property type="match status" value="1"/>
</dbReference>
<dbReference type="OrthoDB" id="68483at2759"/>
<dbReference type="InterPro" id="IPR017441">
    <property type="entry name" value="Protein_kinase_ATP_BS"/>
</dbReference>
<feature type="non-terminal residue" evidence="7">
    <location>
        <position position="366"/>
    </location>
</feature>
<dbReference type="PANTHER" id="PTHR24346">
    <property type="entry name" value="MAP/MICROTUBULE AFFINITY-REGULATING KINASE"/>
    <property type="match status" value="1"/>
</dbReference>
<dbReference type="STRING" id="1555241.A0A4P9X0D3"/>
<dbReference type="GO" id="GO:0035556">
    <property type="term" value="P:intracellular signal transduction"/>
    <property type="evidence" value="ECO:0007669"/>
    <property type="project" value="TreeGrafter"/>
</dbReference>
<dbReference type="GO" id="GO:0005516">
    <property type="term" value="F:calmodulin binding"/>
    <property type="evidence" value="ECO:0007669"/>
    <property type="project" value="TreeGrafter"/>
</dbReference>
<dbReference type="PROSITE" id="PS50011">
    <property type="entry name" value="PROTEIN_KINASE_DOM"/>
    <property type="match status" value="1"/>
</dbReference>